<gene>
    <name evidence="1" type="ORF">GCM10023185_13070</name>
</gene>
<dbReference type="InterPro" id="IPR019587">
    <property type="entry name" value="Polyketide_cyclase/dehydratase"/>
</dbReference>
<evidence type="ECO:0000313" key="1">
    <source>
        <dbReference type="EMBL" id="GAA4352931.1"/>
    </source>
</evidence>
<comment type="caution">
    <text evidence="1">The sequence shown here is derived from an EMBL/GenBank/DDBJ whole genome shotgun (WGS) entry which is preliminary data.</text>
</comment>
<accession>A0ABP8I7D5</accession>
<dbReference type="SUPFAM" id="SSF55961">
    <property type="entry name" value="Bet v1-like"/>
    <property type="match status" value="1"/>
</dbReference>
<evidence type="ECO:0008006" key="3">
    <source>
        <dbReference type="Google" id="ProtNLM"/>
    </source>
</evidence>
<reference evidence="2" key="1">
    <citation type="journal article" date="2019" name="Int. J. Syst. Evol. Microbiol.">
        <title>The Global Catalogue of Microorganisms (GCM) 10K type strain sequencing project: providing services to taxonomists for standard genome sequencing and annotation.</title>
        <authorList>
            <consortium name="The Broad Institute Genomics Platform"/>
            <consortium name="The Broad Institute Genome Sequencing Center for Infectious Disease"/>
            <person name="Wu L."/>
            <person name="Ma J."/>
        </authorList>
    </citation>
    <scope>NUCLEOTIDE SEQUENCE [LARGE SCALE GENOMIC DNA]</scope>
    <source>
        <strain evidence="2">JCM 17923</strain>
    </source>
</reference>
<dbReference type="InterPro" id="IPR023393">
    <property type="entry name" value="START-like_dom_sf"/>
</dbReference>
<dbReference type="Gene3D" id="3.30.530.20">
    <property type="match status" value="1"/>
</dbReference>
<sequence>MKNLKKLGLALLIIIALLTIAGFFLPRQVHVERSLTIKAAPAAIFTEINTVRSWPRWSPWHGLDPQMQVIYSGPPSGEGAGYSWTSANSNVGNGTLTVTRSQPFERIDISMDFDENGTATGSYLLRPAGQGTRLTWTMDTDLGANPLERYLGLFLDKLVGADFEKGLANLQKLVEAPAATAQR</sequence>
<proteinExistence type="predicted"/>
<dbReference type="EMBL" id="BAABGZ010000013">
    <property type="protein sequence ID" value="GAA4352931.1"/>
    <property type="molecule type" value="Genomic_DNA"/>
</dbReference>
<protein>
    <recommendedName>
        <fullName evidence="3">Polyketide cyclase</fullName>
    </recommendedName>
</protein>
<organism evidence="1 2">
    <name type="scientific">Hymenobacter saemangeumensis</name>
    <dbReference type="NCBI Taxonomy" id="1084522"/>
    <lineage>
        <taxon>Bacteria</taxon>
        <taxon>Pseudomonadati</taxon>
        <taxon>Bacteroidota</taxon>
        <taxon>Cytophagia</taxon>
        <taxon>Cytophagales</taxon>
        <taxon>Hymenobacteraceae</taxon>
        <taxon>Hymenobacter</taxon>
    </lineage>
</organism>
<keyword evidence="2" id="KW-1185">Reference proteome</keyword>
<dbReference type="RefSeq" id="WP_345234980.1">
    <property type="nucleotide sequence ID" value="NZ_BAABGZ010000013.1"/>
</dbReference>
<name>A0ABP8I7D5_9BACT</name>
<evidence type="ECO:0000313" key="2">
    <source>
        <dbReference type="Proteomes" id="UP001501153"/>
    </source>
</evidence>
<dbReference type="Pfam" id="PF10604">
    <property type="entry name" value="Polyketide_cyc2"/>
    <property type="match status" value="1"/>
</dbReference>
<dbReference type="CDD" id="cd07818">
    <property type="entry name" value="SRPBCC_1"/>
    <property type="match status" value="1"/>
</dbReference>
<dbReference type="Proteomes" id="UP001501153">
    <property type="component" value="Unassembled WGS sequence"/>
</dbReference>